<dbReference type="GO" id="GO:0071949">
    <property type="term" value="F:FAD binding"/>
    <property type="evidence" value="ECO:0007669"/>
    <property type="project" value="InterPro"/>
</dbReference>
<keyword evidence="1" id="KW-0285">Flavoprotein</keyword>
<dbReference type="EMBL" id="BPQB01000111">
    <property type="protein sequence ID" value="GJE99501.1"/>
    <property type="molecule type" value="Genomic_DNA"/>
</dbReference>
<dbReference type="PANTHER" id="PTHR46720:SF3">
    <property type="entry name" value="FAD-BINDING DOMAIN-CONTAINING PROTEIN-RELATED"/>
    <property type="match status" value="1"/>
</dbReference>
<comment type="caution">
    <text evidence="5">The sequence shown here is derived from an EMBL/GenBank/DDBJ whole genome shotgun (WGS) entry which is preliminary data.</text>
</comment>
<reference evidence="5 6" key="1">
    <citation type="submission" date="2021-08" db="EMBL/GenBank/DDBJ databases">
        <title>Draft Genome Sequence of Phanerochaete sordida strain YK-624.</title>
        <authorList>
            <person name="Mori T."/>
            <person name="Dohra H."/>
            <person name="Suzuki T."/>
            <person name="Kawagishi H."/>
            <person name="Hirai H."/>
        </authorList>
    </citation>
    <scope>NUCLEOTIDE SEQUENCE [LARGE SCALE GENOMIC DNA]</scope>
    <source>
        <strain evidence="5 6">YK-624</strain>
    </source>
</reference>
<evidence type="ECO:0000313" key="6">
    <source>
        <dbReference type="Proteomes" id="UP000703269"/>
    </source>
</evidence>
<accession>A0A9P3GQW3</accession>
<dbReference type="OrthoDB" id="417877at2759"/>
<keyword evidence="3" id="KW-0560">Oxidoreductase</keyword>
<evidence type="ECO:0000256" key="3">
    <source>
        <dbReference type="ARBA" id="ARBA00023002"/>
    </source>
</evidence>
<dbReference type="InterPro" id="IPR002938">
    <property type="entry name" value="FAD-bd"/>
</dbReference>
<dbReference type="Gene3D" id="3.50.50.60">
    <property type="entry name" value="FAD/NAD(P)-binding domain"/>
    <property type="match status" value="1"/>
</dbReference>
<organism evidence="5 6">
    <name type="scientific">Phanerochaete sordida</name>
    <dbReference type="NCBI Taxonomy" id="48140"/>
    <lineage>
        <taxon>Eukaryota</taxon>
        <taxon>Fungi</taxon>
        <taxon>Dikarya</taxon>
        <taxon>Basidiomycota</taxon>
        <taxon>Agaricomycotina</taxon>
        <taxon>Agaricomycetes</taxon>
        <taxon>Polyporales</taxon>
        <taxon>Phanerochaetaceae</taxon>
        <taxon>Phanerochaete</taxon>
    </lineage>
</organism>
<feature type="domain" description="FAD-binding" evidence="4">
    <location>
        <begin position="8"/>
        <end position="350"/>
    </location>
</feature>
<dbReference type="PRINTS" id="PR00420">
    <property type="entry name" value="RNGMNOXGNASE"/>
</dbReference>
<dbReference type="InterPro" id="IPR036188">
    <property type="entry name" value="FAD/NAD-bd_sf"/>
</dbReference>
<evidence type="ECO:0000259" key="4">
    <source>
        <dbReference type="Pfam" id="PF01494"/>
    </source>
</evidence>
<gene>
    <name evidence="5" type="ORF">PsYK624_157650</name>
</gene>
<dbReference type="Pfam" id="PF01494">
    <property type="entry name" value="FAD_binding_3"/>
    <property type="match status" value="1"/>
</dbReference>
<dbReference type="GO" id="GO:0016491">
    <property type="term" value="F:oxidoreductase activity"/>
    <property type="evidence" value="ECO:0007669"/>
    <property type="project" value="UniProtKB-KW"/>
</dbReference>
<dbReference type="SUPFAM" id="SSF51905">
    <property type="entry name" value="FAD/NAD(P)-binding domain"/>
    <property type="match status" value="1"/>
</dbReference>
<keyword evidence="6" id="KW-1185">Reference proteome</keyword>
<dbReference type="SUPFAM" id="SSF54373">
    <property type="entry name" value="FAD-linked reductases, C-terminal domain"/>
    <property type="match status" value="1"/>
</dbReference>
<dbReference type="PANTHER" id="PTHR46720">
    <property type="entry name" value="HYDROXYLASE, PUTATIVE (AFU_ORTHOLOGUE AFUA_3G01460)-RELATED"/>
    <property type="match status" value="1"/>
</dbReference>
<dbReference type="AlphaFoldDB" id="A0A9P3GQW3"/>
<proteinExistence type="predicted"/>
<protein>
    <submittedName>
        <fullName evidence="5">FAD/NAD(P)-binding domain-containing protein</fullName>
    </submittedName>
</protein>
<dbReference type="GO" id="GO:0044550">
    <property type="term" value="P:secondary metabolite biosynthetic process"/>
    <property type="evidence" value="ECO:0007669"/>
    <property type="project" value="TreeGrafter"/>
</dbReference>
<sequence>MTIHGLRIAIVGGGVCGMVCAAALLKEGVDAHVYEAANVLGEDEARLAGVPLCSNSRRALKAIGIWDAVGAHARQAFATAQGQLHGARGREYYQFLSGMPGHEILPNGDLRDKTVDGIPRSILLGVLTRIVGPERINVDKRCVRIIESPRGAILHFQDGSTASAEVVLGADGLRSTVRRYVTRSGDTGLDPHLKFSGTICYRAYIPMDAILAAGTTLDFSNQPFWFLGKGKHVMVYSIQGATLANVIAFASDLNETARSPEPAPETTREAATSEVLEVFRGWGPEVTKLLACADKYVKWSVDVVQPIPSEGWVRGRVTILGDAVHGMHPAQAACTGQGIEDARLLGKLLGHS</sequence>
<keyword evidence="2" id="KW-0274">FAD</keyword>
<dbReference type="InterPro" id="IPR051104">
    <property type="entry name" value="FAD_monoxygenase"/>
</dbReference>
<name>A0A9P3GQW3_9APHY</name>
<evidence type="ECO:0000256" key="1">
    <source>
        <dbReference type="ARBA" id="ARBA00022630"/>
    </source>
</evidence>
<evidence type="ECO:0000313" key="5">
    <source>
        <dbReference type="EMBL" id="GJE99501.1"/>
    </source>
</evidence>
<dbReference type="Proteomes" id="UP000703269">
    <property type="component" value="Unassembled WGS sequence"/>
</dbReference>
<evidence type="ECO:0000256" key="2">
    <source>
        <dbReference type="ARBA" id="ARBA00022827"/>
    </source>
</evidence>